<name>A0ABY6UBZ9_BIOOC</name>
<evidence type="ECO:0000256" key="1">
    <source>
        <dbReference type="ARBA" id="ARBA00022737"/>
    </source>
</evidence>
<proteinExistence type="predicted"/>
<dbReference type="Proteomes" id="UP000766486">
    <property type="component" value="Unassembled WGS sequence"/>
</dbReference>
<organism evidence="3 4">
    <name type="scientific">Bionectria ochroleuca</name>
    <name type="common">Gliocladium roseum</name>
    <dbReference type="NCBI Taxonomy" id="29856"/>
    <lineage>
        <taxon>Eukaryota</taxon>
        <taxon>Fungi</taxon>
        <taxon>Dikarya</taxon>
        <taxon>Ascomycota</taxon>
        <taxon>Pezizomycotina</taxon>
        <taxon>Sordariomycetes</taxon>
        <taxon>Hypocreomycetidae</taxon>
        <taxon>Hypocreales</taxon>
        <taxon>Bionectriaceae</taxon>
        <taxon>Clonostachys</taxon>
    </lineage>
</organism>
<sequence length="1083" mass="123490">MDPITAFQVAASVITFVDFGVKLIHVVREVCDSAEGVSEENRLRAAVNRSMRPILDAISTSEYAKIPEDEKPLYILALECQKCHKEMDELLGHLPAKGHSRLDKLFSSFKAVRNEPELKRLEARLGKCLLQISAHQIHIQGKRLAEFYQVLQTQGNNGFQMVESMQKHVDSLRADIVQIQSKTAQDHISLVLACHKKALAPIFASRIQKSLGFQEIAERYNNVDAPKESTFSWILNDTHSPANSRYTSSDDDTVLLEGSEDSYLDDDIDFIVRRSQLLNSEEQNKRAQMRDKFITWLGSSDGIFHLTGVPGAGKSTIMKFIHDNPATKKELQKWAGGRTLCLAKHFFWRPGSALQHNLNGLLCSLLHDIFKTYPKLIANAMPVYWKKAQQIPILSDAKIEIPPAMVEQTFLGLIQDEGINKDYCFCFFIDGLDEFIGSDQQDFTSLADLLTSWVRRSNGNLKICVSSREENAFMNAFQPDKRLQLHQLTWNDISIYVREGLQKLEPGDSKEKLIYKVCKRARGIFVWVILVVRHIREKIESGKTNPKEIEASLSIPEGLENLVVHTLRRLNSDKRKKLCQVTAMLGLYAHDEPTWFFSNVRLTQHAFLFLDDYNSDHEFATRDIFEENCTDVDKSLLHSEKSLRYCSGGFLKISEQEWTGGKRGKIIVFIHRSIPELLDREECKHLLGYVDKTEAARTLSHLLFAQVRAGTYDSEESADILSSIMMLCLQALDESIYDFLACVHSWYKEKFSLRVPVTHKAFIPMGPRMRALCSGSGYIPPTSTPIDDKENSTLNALNYAVINQKIEFAKFIIERDPGYLNEPWTIAQVAELLLLPFWKKRMNLSAWNRLLDGELLKENEDRRFNITNLHVSLRTGNILQQSTCNISIWQWYLTIEFFKYITKEHAPWGLANSFERVEWFLSHGASANFMAKIFSEDVSDGTVKFCVCFEDKDLSFLVPHDIFNKWVNWKPRLFEFQTISLRYFVTHAAPENMEKLLLLIDASAESGEYHRSDIQPRNAQIQNGAVPAMSGELGLGSRPEDSLSGGKQVWDIKERNLAAYVDFTAAIILGTLSTSLNIKDHSN</sequence>
<evidence type="ECO:0000259" key="2">
    <source>
        <dbReference type="Pfam" id="PF24883"/>
    </source>
</evidence>
<dbReference type="EMBL" id="CABFNS010000790">
    <property type="protein sequence ID" value="VUC28665.1"/>
    <property type="molecule type" value="Genomic_DNA"/>
</dbReference>
<keyword evidence="1" id="KW-0677">Repeat</keyword>
<dbReference type="Pfam" id="PF24883">
    <property type="entry name" value="NPHP3_N"/>
    <property type="match status" value="1"/>
</dbReference>
<protein>
    <recommendedName>
        <fullName evidence="2">Nephrocystin 3-like N-terminal domain-containing protein</fullName>
    </recommendedName>
</protein>
<accession>A0ABY6UBZ9</accession>
<dbReference type="PANTHER" id="PTHR10039">
    <property type="entry name" value="AMELOGENIN"/>
    <property type="match status" value="1"/>
</dbReference>
<dbReference type="InterPro" id="IPR027417">
    <property type="entry name" value="P-loop_NTPase"/>
</dbReference>
<evidence type="ECO:0000313" key="4">
    <source>
        <dbReference type="Proteomes" id="UP000766486"/>
    </source>
</evidence>
<dbReference type="PANTHER" id="PTHR10039:SF5">
    <property type="entry name" value="NACHT DOMAIN-CONTAINING PROTEIN"/>
    <property type="match status" value="1"/>
</dbReference>
<gene>
    <name evidence="3" type="ORF">CLO192961_LOCUS242524</name>
</gene>
<dbReference type="InterPro" id="IPR056884">
    <property type="entry name" value="NPHP3-like_N"/>
</dbReference>
<keyword evidence="4" id="KW-1185">Reference proteome</keyword>
<dbReference type="SUPFAM" id="SSF52540">
    <property type="entry name" value="P-loop containing nucleoside triphosphate hydrolases"/>
    <property type="match status" value="1"/>
</dbReference>
<feature type="domain" description="Nephrocystin 3-like N-terminal" evidence="2">
    <location>
        <begin position="291"/>
        <end position="468"/>
    </location>
</feature>
<reference evidence="3 4" key="1">
    <citation type="submission" date="2019-06" db="EMBL/GenBank/DDBJ databases">
        <authorList>
            <person name="Broberg M."/>
        </authorList>
    </citation>
    <scope>NUCLEOTIDE SEQUENCE [LARGE SCALE GENOMIC DNA]</scope>
</reference>
<comment type="caution">
    <text evidence="3">The sequence shown here is derived from an EMBL/GenBank/DDBJ whole genome shotgun (WGS) entry which is preliminary data.</text>
</comment>
<evidence type="ECO:0000313" key="3">
    <source>
        <dbReference type="EMBL" id="VUC28665.1"/>
    </source>
</evidence>